<dbReference type="AlphaFoldDB" id="E2PVV6"/>
<dbReference type="InterPro" id="IPR006047">
    <property type="entry name" value="GH13_cat_dom"/>
</dbReference>
<proteinExistence type="inferred from homology"/>
<protein>
    <recommendedName>
        <fullName evidence="5 13">Malto-oligosyltrehalose trehalohydrolase</fullName>
        <shortName evidence="14">MTHase</shortName>
        <ecNumber evidence="4 13">3.2.1.141</ecNumber>
    </recommendedName>
    <alternativeName>
        <fullName evidence="11 14">4-alpha-D-((1-&gt;4)-alpha-D-glucano)trehalose trehalohydrolase</fullName>
    </alternativeName>
    <alternativeName>
        <fullName evidence="10 14">Maltooligosyl trehalose trehalohydrolase</fullName>
    </alternativeName>
</protein>
<keyword evidence="9 14" id="KW-0326">Glycosidase</keyword>
<dbReference type="PANTHER" id="PTHR43651:SF11">
    <property type="entry name" value="MALTO-OLIGOSYLTREHALOSE TREHALOHYDROLASE"/>
    <property type="match status" value="1"/>
</dbReference>
<dbReference type="CDD" id="cd02853">
    <property type="entry name" value="E_set_MTHase_like_N"/>
    <property type="match status" value="1"/>
</dbReference>
<dbReference type="Gene3D" id="2.60.40.10">
    <property type="entry name" value="Immunoglobulins"/>
    <property type="match status" value="1"/>
</dbReference>
<dbReference type="InterPro" id="IPR013783">
    <property type="entry name" value="Ig-like_fold"/>
</dbReference>
<accession>E2PVV6</accession>
<dbReference type="EMBL" id="CM000913">
    <property type="protein sequence ID" value="EFG09946.1"/>
    <property type="molecule type" value="Genomic_DNA"/>
</dbReference>
<gene>
    <name evidence="20" type="ORF">SCLAV_4873</name>
</gene>
<evidence type="ECO:0000313" key="20">
    <source>
        <dbReference type="EMBL" id="EFG09946.1"/>
    </source>
</evidence>
<evidence type="ECO:0000256" key="14">
    <source>
        <dbReference type="PIRNR" id="PIRNR006337"/>
    </source>
</evidence>
<comment type="subcellular location">
    <subcellularLocation>
        <location evidence="1 15">Cytoplasm</location>
    </subcellularLocation>
</comment>
<dbReference type="Gene3D" id="3.20.20.80">
    <property type="entry name" value="Glycosidases"/>
    <property type="match status" value="1"/>
</dbReference>
<evidence type="ECO:0000259" key="19">
    <source>
        <dbReference type="SMART" id="SM00642"/>
    </source>
</evidence>
<name>E2PVV6_STRCL</name>
<dbReference type="SUPFAM" id="SSF81296">
    <property type="entry name" value="E set domains"/>
    <property type="match status" value="1"/>
</dbReference>
<evidence type="ECO:0000256" key="12">
    <source>
        <dbReference type="ARBA" id="ARBA00034013"/>
    </source>
</evidence>
<keyword evidence="6" id="KW-0963">Cytoplasm</keyword>
<dbReference type="InterPro" id="IPR012768">
    <property type="entry name" value="Trehalose_TreZ"/>
</dbReference>
<keyword evidence="21" id="KW-1185">Reference proteome</keyword>
<evidence type="ECO:0000256" key="8">
    <source>
        <dbReference type="ARBA" id="ARBA00023277"/>
    </source>
</evidence>
<evidence type="ECO:0000256" key="1">
    <source>
        <dbReference type="ARBA" id="ARBA00004496"/>
    </source>
</evidence>
<dbReference type="CDD" id="cd11325">
    <property type="entry name" value="AmyAc_GTHase"/>
    <property type="match status" value="1"/>
</dbReference>
<dbReference type="EC" id="3.2.1.141" evidence="4 13"/>
<dbReference type="Proteomes" id="UP000002357">
    <property type="component" value="Chromosome"/>
</dbReference>
<evidence type="ECO:0000256" key="16">
    <source>
        <dbReference type="PIRSR" id="PIRSR006337-2"/>
    </source>
</evidence>
<evidence type="ECO:0000256" key="4">
    <source>
        <dbReference type="ARBA" id="ARBA00012268"/>
    </source>
</evidence>
<feature type="active site" description="Nucleophile" evidence="15">
    <location>
        <position position="293"/>
    </location>
</feature>
<dbReference type="PIRSF" id="PIRSF006337">
    <property type="entry name" value="Trehalose_TreZ"/>
    <property type="match status" value="1"/>
</dbReference>
<evidence type="ECO:0000256" key="13">
    <source>
        <dbReference type="NCBIfam" id="TIGR02402"/>
    </source>
</evidence>
<dbReference type="Gene3D" id="1.10.10.760">
    <property type="entry name" value="E-set domains of sugar-utilizing enzymes"/>
    <property type="match status" value="1"/>
</dbReference>
<comment type="similarity">
    <text evidence="3 14">Belongs to the glycosyl hydrolase 13 family.</text>
</comment>
<evidence type="ECO:0000256" key="3">
    <source>
        <dbReference type="ARBA" id="ARBA00008061"/>
    </source>
</evidence>
<keyword evidence="7 14" id="KW-0378">Hydrolase</keyword>
<sequence>MGEAALFQAPDSPGWAAALSPGTRWRRKGRTPRTASPADRTADGTKGPPVRFEVWAPYARERVALWLEGTELPMERLAGRDGWWGVRARAGDGDRYGFVLDGGPVLPDPRSRRQPEGPDGPSAVVVLAAPAPAPAALPGPAGAVLYELHIGTFTAAGTLDAAARHLGELAALGITHVELMPLCPFPGRHGWGYDGVAPWAVHEPYGGPAALRRFTDTAHGLGLGVVLDVVHNHLGPSGNHLPAFGPYFTEAHRTPWGAAVNLDGPGSDEVRAYLLGSALAWLRDHGLDGLRLDAVHALADGRALTFLEELSGAVDALAAELGRPLLLIAESDRCDPRTTAPRRSGGLGLHTQWNDDFHHGLHTALTGEAQGYYADFAKAPLAALAKTVTRGFFHDGTYSSFRGRTHGRPVDVATTPAHRFVGFAQNHDQIGNRAAGDRLAASLSPGLLACAAALVLTGPFTPMLFMGEEWGARTPWQYFTDHTDPALAAAVREGRRREFAAQGRPAEEVPDPQDPATRDRSCLDRSEREREPHARLLAWHRELIALRRAWPDLTDPDLGAVRVAYDEDTRRLVVRRGALRIAVNPAPEPAALRLDGGAGGGRARVLAAWEPVGPPDAAGVLRLPGECCAVLAVE</sequence>
<evidence type="ECO:0000256" key="6">
    <source>
        <dbReference type="ARBA" id="ARBA00022490"/>
    </source>
</evidence>
<feature type="binding site" evidence="16">
    <location>
        <begin position="355"/>
        <end position="359"/>
    </location>
    <ligand>
        <name>substrate</name>
    </ligand>
</feature>
<feature type="site" description="Transition state stabilizer" evidence="17">
    <location>
        <position position="428"/>
    </location>
</feature>
<feature type="region of interest" description="Disordered" evidence="18">
    <location>
        <begin position="495"/>
        <end position="527"/>
    </location>
</feature>
<evidence type="ECO:0000313" key="21">
    <source>
        <dbReference type="Proteomes" id="UP000002357"/>
    </source>
</evidence>
<evidence type="ECO:0000256" key="7">
    <source>
        <dbReference type="ARBA" id="ARBA00022801"/>
    </source>
</evidence>
<feature type="binding site" evidence="16">
    <location>
        <begin position="427"/>
        <end position="432"/>
    </location>
    <ligand>
        <name>substrate</name>
    </ligand>
</feature>
<dbReference type="InterPro" id="IPR017853">
    <property type="entry name" value="GH"/>
</dbReference>
<feature type="region of interest" description="Disordered" evidence="18">
    <location>
        <begin position="1"/>
        <end position="48"/>
    </location>
</feature>
<feature type="active site" description="Proton donor" evidence="15">
    <location>
        <position position="330"/>
    </location>
</feature>
<dbReference type="UniPathway" id="UPA00299"/>
<dbReference type="GO" id="GO:0005737">
    <property type="term" value="C:cytoplasm"/>
    <property type="evidence" value="ECO:0007669"/>
    <property type="project" value="UniProtKB-SubCell"/>
</dbReference>
<evidence type="ECO:0000256" key="10">
    <source>
        <dbReference type="ARBA" id="ARBA00032057"/>
    </source>
</evidence>
<dbReference type="SUPFAM" id="SSF51445">
    <property type="entry name" value="(Trans)glycosidases"/>
    <property type="match status" value="1"/>
</dbReference>
<evidence type="ECO:0000256" key="15">
    <source>
        <dbReference type="PIRSR" id="PIRSR006337-1"/>
    </source>
</evidence>
<dbReference type="InterPro" id="IPR014756">
    <property type="entry name" value="Ig_E-set"/>
</dbReference>
<dbReference type="PANTHER" id="PTHR43651">
    <property type="entry name" value="1,4-ALPHA-GLUCAN-BRANCHING ENZYME"/>
    <property type="match status" value="1"/>
</dbReference>
<feature type="compositionally biased region" description="Basic and acidic residues" evidence="18">
    <location>
        <begin position="516"/>
        <end position="527"/>
    </location>
</feature>
<dbReference type="SMART" id="SM00642">
    <property type="entry name" value="Aamy"/>
    <property type="match status" value="1"/>
</dbReference>
<reference evidence="20 21" key="1">
    <citation type="journal article" date="2010" name="Genome Biol. Evol.">
        <title>The sequence of a 1.8-mb bacterial linear plasmid reveals a rich evolutionary reservoir of secondary metabolic pathways.</title>
        <authorList>
            <person name="Medema M.H."/>
            <person name="Trefzer A."/>
            <person name="Kovalchuk A."/>
            <person name="van den Berg M."/>
            <person name="Mueller U."/>
            <person name="Heijne W."/>
            <person name="Wu L."/>
            <person name="Alam M.T."/>
            <person name="Ronning C.M."/>
            <person name="Nierman W.C."/>
            <person name="Bovenberg R.A.L."/>
            <person name="Breitling R."/>
            <person name="Takano E."/>
        </authorList>
    </citation>
    <scope>NUCLEOTIDE SEQUENCE [LARGE SCALE GENOMIC DNA]</scope>
    <source>
        <strain evidence="21">ATCC 27064 / DSM 738 / JCM 4710 / NBRC 13307 / NCIMB 12785 / NRRL 3585 / VKM Ac-602</strain>
    </source>
</reference>
<dbReference type="GO" id="GO:0033942">
    <property type="term" value="F:4-alpha-D-(1-&gt;4)-alpha-D-glucanotrehalose trehalohydrolase activity"/>
    <property type="evidence" value="ECO:0007669"/>
    <property type="project" value="UniProtKB-EC"/>
</dbReference>
<evidence type="ECO:0000256" key="11">
    <source>
        <dbReference type="ARBA" id="ARBA00033284"/>
    </source>
</evidence>
<dbReference type="GO" id="GO:0005992">
    <property type="term" value="P:trehalose biosynthetic process"/>
    <property type="evidence" value="ECO:0007669"/>
    <property type="project" value="UniProtKB-UniRule"/>
</dbReference>
<dbReference type="NCBIfam" id="TIGR02402">
    <property type="entry name" value="trehalose_TreZ"/>
    <property type="match status" value="1"/>
</dbReference>
<comment type="pathway">
    <text evidence="2 14">Glycan biosynthesis; trehalose biosynthesis.</text>
</comment>
<evidence type="ECO:0000256" key="17">
    <source>
        <dbReference type="PIRSR" id="PIRSR006337-3"/>
    </source>
</evidence>
<evidence type="ECO:0000256" key="18">
    <source>
        <dbReference type="SAM" id="MobiDB-lite"/>
    </source>
</evidence>
<dbReference type="eggNOG" id="COG0296">
    <property type="taxonomic scope" value="Bacteria"/>
</dbReference>
<dbReference type="InterPro" id="IPR044901">
    <property type="entry name" value="Trehalose_TreZ_E-set_sf"/>
</dbReference>
<evidence type="ECO:0000256" key="9">
    <source>
        <dbReference type="ARBA" id="ARBA00023295"/>
    </source>
</evidence>
<dbReference type="Pfam" id="PF00128">
    <property type="entry name" value="Alpha-amylase"/>
    <property type="match status" value="1"/>
</dbReference>
<feature type="domain" description="Glycosyl hydrolase family 13 catalytic" evidence="19">
    <location>
        <begin position="147"/>
        <end position="495"/>
    </location>
</feature>
<organism evidence="20 21">
    <name type="scientific">Streptomyces clavuligerus</name>
    <dbReference type="NCBI Taxonomy" id="1901"/>
    <lineage>
        <taxon>Bacteria</taxon>
        <taxon>Bacillati</taxon>
        <taxon>Actinomycetota</taxon>
        <taxon>Actinomycetes</taxon>
        <taxon>Kitasatosporales</taxon>
        <taxon>Streptomycetaceae</taxon>
        <taxon>Streptomyces</taxon>
    </lineage>
</organism>
<evidence type="ECO:0000256" key="2">
    <source>
        <dbReference type="ARBA" id="ARBA00005199"/>
    </source>
</evidence>
<evidence type="ECO:0000256" key="5">
    <source>
        <dbReference type="ARBA" id="ARBA00015938"/>
    </source>
</evidence>
<feature type="binding site" evidence="16">
    <location>
        <begin position="291"/>
        <end position="296"/>
    </location>
    <ligand>
        <name>substrate</name>
    </ligand>
</feature>
<dbReference type="STRING" id="1901.BB341_04565"/>
<comment type="catalytic activity">
    <reaction evidence="12 14">
        <text>hydrolysis of (1-&gt;4)-alpha-D-glucosidic linkage in 4-alpha-D-[(1-&gt;4)-alpha-D-glucanosyl]n trehalose to yield trehalose and (1-&gt;4)-alpha-D-glucan.</text>
        <dbReference type="EC" id="3.2.1.141"/>
    </reaction>
</comment>
<keyword evidence="8" id="KW-0119">Carbohydrate metabolism</keyword>